<dbReference type="SUPFAM" id="SSF55781">
    <property type="entry name" value="GAF domain-like"/>
    <property type="match status" value="2"/>
</dbReference>
<feature type="transmembrane region" description="Helical" evidence="3">
    <location>
        <begin position="21"/>
        <end position="40"/>
    </location>
</feature>
<dbReference type="OrthoDB" id="9759607at2"/>
<feature type="transmembrane region" description="Helical" evidence="3">
    <location>
        <begin position="46"/>
        <end position="65"/>
    </location>
</feature>
<dbReference type="SMART" id="SM00267">
    <property type="entry name" value="GGDEF"/>
    <property type="match status" value="1"/>
</dbReference>
<evidence type="ECO:0000259" key="4">
    <source>
        <dbReference type="PROSITE" id="PS50887"/>
    </source>
</evidence>
<dbReference type="GO" id="GO:1902201">
    <property type="term" value="P:negative regulation of bacterial-type flagellum-dependent cell motility"/>
    <property type="evidence" value="ECO:0007669"/>
    <property type="project" value="TreeGrafter"/>
</dbReference>
<evidence type="ECO:0000256" key="3">
    <source>
        <dbReference type="SAM" id="Phobius"/>
    </source>
</evidence>
<evidence type="ECO:0000256" key="1">
    <source>
        <dbReference type="ARBA" id="ARBA00012528"/>
    </source>
</evidence>
<dbReference type="Gene3D" id="3.30.70.270">
    <property type="match status" value="1"/>
</dbReference>
<organism evidence="5 6">
    <name type="scientific">Sandaracinus amylolyticus</name>
    <dbReference type="NCBI Taxonomy" id="927083"/>
    <lineage>
        <taxon>Bacteria</taxon>
        <taxon>Pseudomonadati</taxon>
        <taxon>Myxococcota</taxon>
        <taxon>Polyangia</taxon>
        <taxon>Polyangiales</taxon>
        <taxon>Sandaracinaceae</taxon>
        <taxon>Sandaracinus</taxon>
    </lineage>
</organism>
<dbReference type="FunFam" id="3.30.70.270:FF:000001">
    <property type="entry name" value="Diguanylate cyclase domain protein"/>
    <property type="match status" value="1"/>
</dbReference>
<proteinExistence type="predicted"/>
<comment type="catalytic activity">
    <reaction evidence="2">
        <text>2 GTP = 3',3'-c-di-GMP + 2 diphosphate</text>
        <dbReference type="Rhea" id="RHEA:24898"/>
        <dbReference type="ChEBI" id="CHEBI:33019"/>
        <dbReference type="ChEBI" id="CHEBI:37565"/>
        <dbReference type="ChEBI" id="CHEBI:58805"/>
        <dbReference type="EC" id="2.7.7.65"/>
    </reaction>
</comment>
<dbReference type="RefSeq" id="WP_053237230.1">
    <property type="nucleotide sequence ID" value="NZ_CP011125.1"/>
</dbReference>
<gene>
    <name evidence="5" type="ORF">DB32_007399</name>
</gene>
<dbReference type="KEGG" id="samy:DB32_007399"/>
<sequence>MSSLVHAALTIRRTARASFGLVAAGALIALDLLGVFRGALDVEHGVVAAAFAAIAITRGVARWKLEQQEREGAHRETMLLELELGLMLLAGTHAAVQALGGLEGPLYPMVYVVVAFLAAFAKKPMGTVLVLAAIALEGAIWILGEPFVPARTVALHALFVMFFGVLNLLFTRAEIARVRERSKKERAEEQQKAQEDARLFRLVAAPSAGNSEEHDDERMFRSSVEEVRDALYHVLDLLKRSLELHTCILLFSDPDGRLRIVELVTDSDDVADGPFDAGAGAVGAVASRGLTMNLEHVKPGYKGLCYYRSPALVRAFCGVPVMENGHLRGALCADRVDDRPFTAREEELLKSAIGQVLRALTNERVFVQLQRSKREQAVLFKASQALGGALSEDQVIEAGLGAATSIARYDFAAITRWDDEKKQHHVLRAVGEGSETVSGLAFRDNASLTAMVVKNKHYLPYRGEFDARQQTLFTTKAKLPELKSVLVLPLVVREDAIGTLAVAAQRPDAFPDFTRPTLQVLANQIAISLSNARAVKRLEEMATTDGLTGCLNKRAFLEELDAKMRSAERFKRKLSLLVTDIDHFKSVNDTYGHATGDVVIKALGQLLMKMKRETDRVARFGGEEFCVLCEETDTDGAVLLAERVREELGKTVFQTELGKLKVTCSIGVATYPRDAKSGAELFEITDKALYAAKRGGRNKVCTSKDV</sequence>
<dbReference type="PROSITE" id="PS50887">
    <property type="entry name" value="GGDEF"/>
    <property type="match status" value="1"/>
</dbReference>
<dbReference type="EMBL" id="CP011125">
    <property type="protein sequence ID" value="AKF10250.1"/>
    <property type="molecule type" value="Genomic_DNA"/>
</dbReference>
<dbReference type="GO" id="GO:0005886">
    <property type="term" value="C:plasma membrane"/>
    <property type="evidence" value="ECO:0007669"/>
    <property type="project" value="TreeGrafter"/>
</dbReference>
<dbReference type="GO" id="GO:0052621">
    <property type="term" value="F:diguanylate cyclase activity"/>
    <property type="evidence" value="ECO:0007669"/>
    <property type="project" value="UniProtKB-EC"/>
</dbReference>
<dbReference type="PANTHER" id="PTHR45138:SF9">
    <property type="entry name" value="DIGUANYLATE CYCLASE DGCM-RELATED"/>
    <property type="match status" value="1"/>
</dbReference>
<dbReference type="CDD" id="cd01949">
    <property type="entry name" value="GGDEF"/>
    <property type="match status" value="1"/>
</dbReference>
<dbReference type="InterPro" id="IPR050469">
    <property type="entry name" value="Diguanylate_Cyclase"/>
</dbReference>
<keyword evidence="3" id="KW-0812">Transmembrane</keyword>
<keyword evidence="6" id="KW-1185">Reference proteome</keyword>
<dbReference type="EC" id="2.7.7.65" evidence="1"/>
<dbReference type="Pfam" id="PF13185">
    <property type="entry name" value="GAF_2"/>
    <property type="match status" value="1"/>
</dbReference>
<feature type="transmembrane region" description="Helical" evidence="3">
    <location>
        <begin position="128"/>
        <end position="147"/>
    </location>
</feature>
<feature type="domain" description="GGDEF" evidence="4">
    <location>
        <begin position="572"/>
        <end position="705"/>
    </location>
</feature>
<dbReference type="Proteomes" id="UP000034883">
    <property type="component" value="Chromosome"/>
</dbReference>
<feature type="transmembrane region" description="Helical" evidence="3">
    <location>
        <begin position="153"/>
        <end position="171"/>
    </location>
</feature>
<accession>A0A0F6W8L0</accession>
<keyword evidence="3" id="KW-0472">Membrane</keyword>
<dbReference type="Pfam" id="PF01590">
    <property type="entry name" value="GAF"/>
    <property type="match status" value="1"/>
</dbReference>
<dbReference type="InterPro" id="IPR029787">
    <property type="entry name" value="Nucleotide_cyclase"/>
</dbReference>
<dbReference type="AlphaFoldDB" id="A0A0F6W8L0"/>
<dbReference type="InterPro" id="IPR000160">
    <property type="entry name" value="GGDEF_dom"/>
</dbReference>
<dbReference type="Gene3D" id="3.30.450.40">
    <property type="match status" value="2"/>
</dbReference>
<reference evidence="5 6" key="1">
    <citation type="submission" date="2015-03" db="EMBL/GenBank/DDBJ databases">
        <title>Genome assembly of Sandaracinus amylolyticus DSM 53668.</title>
        <authorList>
            <person name="Sharma G."/>
            <person name="Subramanian S."/>
        </authorList>
    </citation>
    <scope>NUCLEOTIDE SEQUENCE [LARGE SCALE GENOMIC DNA]</scope>
    <source>
        <strain evidence="5 6">DSM 53668</strain>
    </source>
</reference>
<dbReference type="Pfam" id="PF00990">
    <property type="entry name" value="GGDEF"/>
    <property type="match status" value="1"/>
</dbReference>
<evidence type="ECO:0000256" key="2">
    <source>
        <dbReference type="ARBA" id="ARBA00034247"/>
    </source>
</evidence>
<dbReference type="InterPro" id="IPR029016">
    <property type="entry name" value="GAF-like_dom_sf"/>
</dbReference>
<dbReference type="GO" id="GO:0043709">
    <property type="term" value="P:cell adhesion involved in single-species biofilm formation"/>
    <property type="evidence" value="ECO:0007669"/>
    <property type="project" value="TreeGrafter"/>
</dbReference>
<protein>
    <recommendedName>
        <fullName evidence="1">diguanylate cyclase</fullName>
        <ecNumber evidence="1">2.7.7.65</ecNumber>
    </recommendedName>
</protein>
<keyword evidence="3" id="KW-1133">Transmembrane helix</keyword>
<dbReference type="SUPFAM" id="SSF55073">
    <property type="entry name" value="Nucleotide cyclase"/>
    <property type="match status" value="1"/>
</dbReference>
<name>A0A0F6W8L0_9BACT</name>
<feature type="transmembrane region" description="Helical" evidence="3">
    <location>
        <begin position="105"/>
        <end position="121"/>
    </location>
</feature>
<dbReference type="STRING" id="927083.DB32_007399"/>
<evidence type="ECO:0000313" key="5">
    <source>
        <dbReference type="EMBL" id="AKF10250.1"/>
    </source>
</evidence>
<evidence type="ECO:0000313" key="6">
    <source>
        <dbReference type="Proteomes" id="UP000034883"/>
    </source>
</evidence>
<dbReference type="NCBIfam" id="TIGR00254">
    <property type="entry name" value="GGDEF"/>
    <property type="match status" value="1"/>
</dbReference>
<dbReference type="SMART" id="SM00065">
    <property type="entry name" value="GAF"/>
    <property type="match status" value="2"/>
</dbReference>
<dbReference type="InterPro" id="IPR003018">
    <property type="entry name" value="GAF"/>
</dbReference>
<dbReference type="InterPro" id="IPR043128">
    <property type="entry name" value="Rev_trsase/Diguanyl_cyclase"/>
</dbReference>
<dbReference type="PANTHER" id="PTHR45138">
    <property type="entry name" value="REGULATORY COMPONENTS OF SENSORY TRANSDUCTION SYSTEM"/>
    <property type="match status" value="1"/>
</dbReference>